<evidence type="ECO:0000313" key="8">
    <source>
        <dbReference type="Proteomes" id="UP000218231"/>
    </source>
</evidence>
<comment type="caution">
    <text evidence="7">The sequence shown here is derived from an EMBL/GenBank/DDBJ whole genome shotgun (WGS) entry which is preliminary data.</text>
</comment>
<keyword evidence="2 4" id="KW-0863">Zinc-finger</keyword>
<dbReference type="EMBL" id="LIAE01008137">
    <property type="protein sequence ID" value="PAV75271.1"/>
    <property type="molecule type" value="Genomic_DNA"/>
</dbReference>
<dbReference type="OrthoDB" id="443682at2759"/>
<sequence length="715" mass="81372">MLTVGQFFIFIIQFLIEYEPVYLGFSVSLPCSDLYRLRSHYLPLGKVGGKPAWLNPKHIPNSTQLQCKVCDKPLCFLLQVYANSANDPEHAFHRSLFVFICRNPACYKSNNSLNMAVFRCGLPRQNDFYSFDGPMDPDLDGDVPDPRLPSDAPALCQVCGCYATKKCAKCQNVWYCHKDHQVIDWSRHKQICGKEGQEGEQKVDPPNPLNSFLFKEYGIEMDQEYAPGNMFENQSDDEDAEEGDAADDESEEDRQRRLEDFNKFVAQQKGKMDELSAEEVEAVAGEEKKDPAFDKFNKFIALNSDQIIRYKRYGSPLLATSLTPPPPEEIPSCDLCGSPRRFEMQITPHLLSLIDVDAVDASIDWASLYIYTCASTCRVADDGYAKEFIVKQDFIYEFQFCQKTSTKIVMSRQHSRKRGALNGIDKEGDLIKLFEKEIEINSSKRSRSAKTEEERKETKKKAADERKTKIVIALENGSANQNGMDAEELLGNMQLASVEQIEELLDEAASTTRNGLTAYEQTGKWVDSIIFQQKYYEILQKQPTEEDLMNYNSNQFLDVLISEIMANPTSATTEFSRDAMSYAVVNYIRQSLGPSYLPPSRLLRRFIHAVIIPTQNSLFDVSEGFFSCLHSILRMYPPLNAPSRQYWLEVIHFFLLISSLVISSHSEFPKIQTRERSLLQGTRRRTRKPSFRPLSTISALSFGPLSLANARICSC</sequence>
<dbReference type="PANTHER" id="PTHR12298">
    <property type="entry name" value="PCDC2 PROGRAMMED CELL DEATH PROTEIN 2 -RELATED"/>
    <property type="match status" value="1"/>
</dbReference>
<dbReference type="PANTHER" id="PTHR12298:SF4">
    <property type="entry name" value="PROGRAMMED CELL DEATH PROTEIN 2"/>
    <property type="match status" value="1"/>
</dbReference>
<feature type="compositionally biased region" description="Acidic residues" evidence="5">
    <location>
        <begin position="234"/>
        <end position="252"/>
    </location>
</feature>
<dbReference type="Pfam" id="PF01753">
    <property type="entry name" value="zf-MYND"/>
    <property type="match status" value="1"/>
</dbReference>
<protein>
    <recommendedName>
        <fullName evidence="6">MYND-type domain-containing protein</fullName>
    </recommendedName>
</protein>
<dbReference type="STRING" id="2018661.A0A2A2KMP6"/>
<dbReference type="Proteomes" id="UP000218231">
    <property type="component" value="Unassembled WGS sequence"/>
</dbReference>
<evidence type="ECO:0000259" key="6">
    <source>
        <dbReference type="PROSITE" id="PS50865"/>
    </source>
</evidence>
<evidence type="ECO:0000256" key="1">
    <source>
        <dbReference type="ARBA" id="ARBA00022723"/>
    </source>
</evidence>
<feature type="region of interest" description="Disordered" evidence="5">
    <location>
        <begin position="228"/>
        <end position="255"/>
    </location>
</feature>
<evidence type="ECO:0000313" key="7">
    <source>
        <dbReference type="EMBL" id="PAV75271.1"/>
    </source>
</evidence>
<evidence type="ECO:0000256" key="4">
    <source>
        <dbReference type="PROSITE-ProRule" id="PRU00134"/>
    </source>
</evidence>
<evidence type="ECO:0000256" key="5">
    <source>
        <dbReference type="SAM" id="MobiDB-lite"/>
    </source>
</evidence>
<dbReference type="InterPro" id="IPR007320">
    <property type="entry name" value="PDCD2_C"/>
</dbReference>
<name>A0A2A2KMP6_9BILA</name>
<evidence type="ECO:0000256" key="2">
    <source>
        <dbReference type="ARBA" id="ARBA00022771"/>
    </source>
</evidence>
<dbReference type="GO" id="GO:0005634">
    <property type="term" value="C:nucleus"/>
    <property type="evidence" value="ECO:0007669"/>
    <property type="project" value="TreeGrafter"/>
</dbReference>
<feature type="domain" description="MYND-type" evidence="6">
    <location>
        <begin position="156"/>
        <end position="192"/>
    </location>
</feature>
<dbReference type="Gene3D" id="6.10.140.2220">
    <property type="match status" value="1"/>
</dbReference>
<dbReference type="PROSITE" id="PS50865">
    <property type="entry name" value="ZF_MYND_2"/>
    <property type="match status" value="1"/>
</dbReference>
<dbReference type="InterPro" id="IPR002893">
    <property type="entry name" value="Znf_MYND"/>
</dbReference>
<evidence type="ECO:0000256" key="3">
    <source>
        <dbReference type="ARBA" id="ARBA00022833"/>
    </source>
</evidence>
<dbReference type="PROSITE" id="PS01360">
    <property type="entry name" value="ZF_MYND_1"/>
    <property type="match status" value="1"/>
</dbReference>
<dbReference type="SUPFAM" id="SSF144232">
    <property type="entry name" value="HIT/MYND zinc finger-like"/>
    <property type="match status" value="1"/>
</dbReference>
<reference evidence="7 8" key="1">
    <citation type="journal article" date="2017" name="Curr. Biol.">
        <title>Genome architecture and evolution of a unichromosomal asexual nematode.</title>
        <authorList>
            <person name="Fradin H."/>
            <person name="Zegar C."/>
            <person name="Gutwein M."/>
            <person name="Lucas J."/>
            <person name="Kovtun M."/>
            <person name="Corcoran D."/>
            <person name="Baugh L.R."/>
            <person name="Kiontke K."/>
            <person name="Gunsalus K."/>
            <person name="Fitch D.H."/>
            <person name="Piano F."/>
        </authorList>
    </citation>
    <scope>NUCLEOTIDE SEQUENCE [LARGE SCALE GENOMIC DNA]</scope>
    <source>
        <strain evidence="7">PF1309</strain>
    </source>
</reference>
<keyword evidence="3" id="KW-0862">Zinc</keyword>
<dbReference type="AlphaFoldDB" id="A0A2A2KMP6"/>
<dbReference type="GO" id="GO:0008270">
    <property type="term" value="F:zinc ion binding"/>
    <property type="evidence" value="ECO:0007669"/>
    <property type="project" value="UniProtKB-KW"/>
</dbReference>
<proteinExistence type="predicted"/>
<keyword evidence="8" id="KW-1185">Reference proteome</keyword>
<dbReference type="GO" id="GO:0005737">
    <property type="term" value="C:cytoplasm"/>
    <property type="evidence" value="ECO:0007669"/>
    <property type="project" value="InterPro"/>
</dbReference>
<keyword evidence="1" id="KW-0479">Metal-binding</keyword>
<gene>
    <name evidence="7" type="ORF">WR25_03635</name>
</gene>
<dbReference type="Pfam" id="PF04194">
    <property type="entry name" value="PDCD2_C"/>
    <property type="match status" value="1"/>
</dbReference>
<organism evidence="7 8">
    <name type="scientific">Diploscapter pachys</name>
    <dbReference type="NCBI Taxonomy" id="2018661"/>
    <lineage>
        <taxon>Eukaryota</taxon>
        <taxon>Metazoa</taxon>
        <taxon>Ecdysozoa</taxon>
        <taxon>Nematoda</taxon>
        <taxon>Chromadorea</taxon>
        <taxon>Rhabditida</taxon>
        <taxon>Rhabditina</taxon>
        <taxon>Rhabditomorpha</taxon>
        <taxon>Rhabditoidea</taxon>
        <taxon>Rhabditidae</taxon>
        <taxon>Diploscapter</taxon>
    </lineage>
</organism>
<accession>A0A2A2KMP6</accession>